<feature type="domain" description="Dienelactone hydrolase" evidence="1">
    <location>
        <begin position="16"/>
        <end position="239"/>
    </location>
</feature>
<dbReference type="Pfam" id="PF01738">
    <property type="entry name" value="DLH"/>
    <property type="match status" value="1"/>
</dbReference>
<keyword evidence="3" id="KW-1185">Reference proteome</keyword>
<sequence length="243" mass="26308">MASETIDITMSDGVADAYLARPSGGGEHPGVLFVMDAYGVRPQIERMADRIAERGYVVLAPNVFYRSGRSPVVPLDEISDPGLFARIRPMMNELTPERIVSDGRVYLDTLERVAPGPVAITGYCMGGRVGWRIAAAYPDRVAALAGFHVGGLVADGDDSPHLTAGNLTADVYLGFADNDRNATPEQIAELDRTLTDADVRHRAEVYPGAAHGYTMADTTAYDEPAAERHFTELFALLDRTLTH</sequence>
<dbReference type="GO" id="GO:0016787">
    <property type="term" value="F:hydrolase activity"/>
    <property type="evidence" value="ECO:0007669"/>
    <property type="project" value="UniProtKB-KW"/>
</dbReference>
<dbReference type="InterPro" id="IPR002925">
    <property type="entry name" value="Dienelactn_hydro"/>
</dbReference>
<dbReference type="OrthoDB" id="9787933at2"/>
<dbReference type="Proteomes" id="UP000293342">
    <property type="component" value="Unassembled WGS sequence"/>
</dbReference>
<evidence type="ECO:0000313" key="2">
    <source>
        <dbReference type="EMBL" id="TCC52376.1"/>
    </source>
</evidence>
<dbReference type="PANTHER" id="PTHR46623:SF10">
    <property type="entry name" value="CARBOXYMETHYLENEBUTENOLIDASE HOMOLOG"/>
    <property type="match status" value="1"/>
</dbReference>
<dbReference type="Gene3D" id="3.40.50.1820">
    <property type="entry name" value="alpha/beta hydrolase"/>
    <property type="match status" value="1"/>
</dbReference>
<dbReference type="InterPro" id="IPR051049">
    <property type="entry name" value="Dienelactone_hydrolase-like"/>
</dbReference>
<organism evidence="2 3">
    <name type="scientific">Kribbella capetownensis</name>
    <dbReference type="NCBI Taxonomy" id="1572659"/>
    <lineage>
        <taxon>Bacteria</taxon>
        <taxon>Bacillati</taxon>
        <taxon>Actinomycetota</taxon>
        <taxon>Actinomycetes</taxon>
        <taxon>Propionibacteriales</taxon>
        <taxon>Kribbellaceae</taxon>
        <taxon>Kribbella</taxon>
    </lineage>
</organism>
<dbReference type="InterPro" id="IPR029058">
    <property type="entry name" value="AB_hydrolase_fold"/>
</dbReference>
<name>A0A4R0K3F7_9ACTN</name>
<dbReference type="SUPFAM" id="SSF53474">
    <property type="entry name" value="alpha/beta-Hydrolases"/>
    <property type="match status" value="1"/>
</dbReference>
<dbReference type="PANTHER" id="PTHR46623">
    <property type="entry name" value="CARBOXYMETHYLENEBUTENOLIDASE-RELATED"/>
    <property type="match status" value="1"/>
</dbReference>
<accession>A0A4R0K3F7</accession>
<keyword evidence="2" id="KW-0378">Hydrolase</keyword>
<gene>
    <name evidence="2" type="ORF">E0H75_00900</name>
</gene>
<reference evidence="2 3" key="1">
    <citation type="submission" date="2019-02" db="EMBL/GenBank/DDBJ databases">
        <title>Kribbella capetownensis sp. nov. and Kribbella speibonae sp. nov., isolated from soil.</title>
        <authorList>
            <person name="Curtis S.M."/>
            <person name="Norton I."/>
            <person name="Everest G.J."/>
            <person name="Meyers P.R."/>
        </authorList>
    </citation>
    <scope>NUCLEOTIDE SEQUENCE [LARGE SCALE GENOMIC DNA]</scope>
    <source>
        <strain evidence="2 3">YM53</strain>
    </source>
</reference>
<protein>
    <submittedName>
        <fullName evidence="2">Dienelactone hydrolase family protein</fullName>
    </submittedName>
</protein>
<comment type="caution">
    <text evidence="2">The sequence shown here is derived from an EMBL/GenBank/DDBJ whole genome shotgun (WGS) entry which is preliminary data.</text>
</comment>
<dbReference type="EMBL" id="SJKD01000001">
    <property type="protein sequence ID" value="TCC52376.1"/>
    <property type="molecule type" value="Genomic_DNA"/>
</dbReference>
<dbReference type="AlphaFoldDB" id="A0A4R0K3F7"/>
<evidence type="ECO:0000313" key="3">
    <source>
        <dbReference type="Proteomes" id="UP000293342"/>
    </source>
</evidence>
<proteinExistence type="predicted"/>
<evidence type="ECO:0000259" key="1">
    <source>
        <dbReference type="Pfam" id="PF01738"/>
    </source>
</evidence>
<dbReference type="RefSeq" id="WP_131511124.1">
    <property type="nucleotide sequence ID" value="NZ_SJKD01000001.1"/>
</dbReference>